<keyword evidence="2" id="KW-1185">Reference proteome</keyword>
<gene>
    <name evidence="1" type="ORF">BU24DRAFT_458408</name>
</gene>
<dbReference type="Proteomes" id="UP000799778">
    <property type="component" value="Unassembled WGS sequence"/>
</dbReference>
<accession>A0A6A5Y259</accession>
<evidence type="ECO:0000313" key="2">
    <source>
        <dbReference type="Proteomes" id="UP000799778"/>
    </source>
</evidence>
<evidence type="ECO:0000313" key="1">
    <source>
        <dbReference type="EMBL" id="KAF2018654.1"/>
    </source>
</evidence>
<name>A0A6A5Y259_9PLEO</name>
<proteinExistence type="predicted"/>
<reference evidence="1" key="1">
    <citation type="journal article" date="2020" name="Stud. Mycol.">
        <title>101 Dothideomycetes genomes: a test case for predicting lifestyles and emergence of pathogens.</title>
        <authorList>
            <person name="Haridas S."/>
            <person name="Albert R."/>
            <person name="Binder M."/>
            <person name="Bloem J."/>
            <person name="Labutti K."/>
            <person name="Salamov A."/>
            <person name="Andreopoulos B."/>
            <person name="Baker S."/>
            <person name="Barry K."/>
            <person name="Bills G."/>
            <person name="Bluhm B."/>
            <person name="Cannon C."/>
            <person name="Castanera R."/>
            <person name="Culley D."/>
            <person name="Daum C."/>
            <person name="Ezra D."/>
            <person name="Gonzalez J."/>
            <person name="Henrissat B."/>
            <person name="Kuo A."/>
            <person name="Liang C."/>
            <person name="Lipzen A."/>
            <person name="Lutzoni F."/>
            <person name="Magnuson J."/>
            <person name="Mondo S."/>
            <person name="Nolan M."/>
            <person name="Ohm R."/>
            <person name="Pangilinan J."/>
            <person name="Park H.-J."/>
            <person name="Ramirez L."/>
            <person name="Alfaro M."/>
            <person name="Sun H."/>
            <person name="Tritt A."/>
            <person name="Yoshinaga Y."/>
            <person name="Zwiers L.-H."/>
            <person name="Turgeon B."/>
            <person name="Goodwin S."/>
            <person name="Spatafora J."/>
            <person name="Crous P."/>
            <person name="Grigoriev I."/>
        </authorList>
    </citation>
    <scope>NUCLEOTIDE SEQUENCE</scope>
    <source>
        <strain evidence="1">CBS 175.79</strain>
    </source>
</reference>
<dbReference type="EMBL" id="ML978067">
    <property type="protein sequence ID" value="KAF2018654.1"/>
    <property type="molecule type" value="Genomic_DNA"/>
</dbReference>
<dbReference type="RefSeq" id="XP_033386993.1">
    <property type="nucleotide sequence ID" value="XM_033531629.1"/>
</dbReference>
<organism evidence="1 2">
    <name type="scientific">Aaosphaeria arxii CBS 175.79</name>
    <dbReference type="NCBI Taxonomy" id="1450172"/>
    <lineage>
        <taxon>Eukaryota</taxon>
        <taxon>Fungi</taxon>
        <taxon>Dikarya</taxon>
        <taxon>Ascomycota</taxon>
        <taxon>Pezizomycotina</taxon>
        <taxon>Dothideomycetes</taxon>
        <taxon>Pleosporomycetidae</taxon>
        <taxon>Pleosporales</taxon>
        <taxon>Pleosporales incertae sedis</taxon>
        <taxon>Aaosphaeria</taxon>
    </lineage>
</organism>
<dbReference type="AlphaFoldDB" id="A0A6A5Y259"/>
<sequence>MHPFARSPGNNVEYAARHPVFLEFSTRRYPHKGHGMSVFFFVAYQKLSTSWGPLDGSSAGSHPHILSTLFMLRYGPLSKWQLQDTKDPAIGLPILHDITTRQRWLWNPARQESIYHPDDDHLGPVERHLAGRDRWPPAPWMRNLNKGEP</sequence>
<dbReference type="GeneID" id="54289026"/>
<protein>
    <submittedName>
        <fullName evidence="1">Uncharacterized protein</fullName>
    </submittedName>
</protein>